<comment type="caution">
    <text evidence="2">The sequence shown here is derived from an EMBL/GenBank/DDBJ whole genome shotgun (WGS) entry which is preliminary data.</text>
</comment>
<gene>
    <name evidence="2" type="ORF">GGR12_000028</name>
</gene>
<name>A0A7W6J9W9_9CAUL</name>
<dbReference type="RefSeq" id="WP_183201583.1">
    <property type="nucleotide sequence ID" value="NZ_BAAAER010000002.1"/>
</dbReference>
<proteinExistence type="predicted"/>
<dbReference type="GO" id="GO:0008703">
    <property type="term" value="F:5-amino-6-(5-phosphoribosylamino)uracil reductase activity"/>
    <property type="evidence" value="ECO:0007669"/>
    <property type="project" value="InterPro"/>
</dbReference>
<evidence type="ECO:0000313" key="2">
    <source>
        <dbReference type="EMBL" id="MBB4081189.1"/>
    </source>
</evidence>
<keyword evidence="3" id="KW-1185">Reference proteome</keyword>
<dbReference type="AlphaFoldDB" id="A0A7W6J9W9"/>
<evidence type="ECO:0000313" key="3">
    <source>
        <dbReference type="Proteomes" id="UP000529946"/>
    </source>
</evidence>
<dbReference type="PANTHER" id="PTHR38011">
    <property type="entry name" value="DIHYDROFOLATE REDUCTASE FAMILY PROTEIN (AFU_ORTHOLOGUE AFUA_8G06820)"/>
    <property type="match status" value="1"/>
</dbReference>
<dbReference type="PANTHER" id="PTHR38011:SF12">
    <property type="entry name" value="BIFUNCTIONAL DEAMINASE-REDUCTASE DOMAIN PROTEIN"/>
    <property type="match status" value="1"/>
</dbReference>
<dbReference type="Proteomes" id="UP000529946">
    <property type="component" value="Unassembled WGS sequence"/>
</dbReference>
<dbReference type="Gene3D" id="3.40.430.10">
    <property type="entry name" value="Dihydrofolate Reductase, subunit A"/>
    <property type="match status" value="1"/>
</dbReference>
<sequence length="218" mass="23581">MAGKVRVSSFTVSADGFGAGPDQSLSSPLGVGGELLHHWFYPTKTFQTMFGQGAGKDGVDNAFAERGMEGMGAWILGRNMFGPIRGDWPDEAWKGWWGDEPPYHVPTFVLTHYPRASFEMKGGTVFHFETGGIEAALERARDAAGDKDIRIGGGTETIRQYLQAGLIDEMHIAISPVLLGRGEPFWAGLDLPALGYEVARSTVGERATHLEILRKGGA</sequence>
<dbReference type="SUPFAM" id="SSF53597">
    <property type="entry name" value="Dihydrofolate reductase-like"/>
    <property type="match status" value="1"/>
</dbReference>
<dbReference type="InterPro" id="IPR024072">
    <property type="entry name" value="DHFR-like_dom_sf"/>
</dbReference>
<dbReference type="InterPro" id="IPR002734">
    <property type="entry name" value="RibDG_C"/>
</dbReference>
<evidence type="ECO:0000259" key="1">
    <source>
        <dbReference type="Pfam" id="PF01872"/>
    </source>
</evidence>
<dbReference type="InterPro" id="IPR050765">
    <property type="entry name" value="Riboflavin_Biosynth_HTPR"/>
</dbReference>
<feature type="domain" description="Bacterial bifunctional deaminase-reductase C-terminal" evidence="1">
    <location>
        <begin position="9"/>
        <end position="193"/>
    </location>
</feature>
<dbReference type="Pfam" id="PF01872">
    <property type="entry name" value="RibD_C"/>
    <property type="match status" value="1"/>
</dbReference>
<dbReference type="EMBL" id="JACIDM010000001">
    <property type="protein sequence ID" value="MBB4081189.1"/>
    <property type="molecule type" value="Genomic_DNA"/>
</dbReference>
<accession>A0A7W6J9W9</accession>
<reference evidence="2 3" key="1">
    <citation type="submission" date="2020-08" db="EMBL/GenBank/DDBJ databases">
        <title>Genomic Encyclopedia of Type Strains, Phase IV (KMG-IV): sequencing the most valuable type-strain genomes for metagenomic binning, comparative biology and taxonomic classification.</title>
        <authorList>
            <person name="Goeker M."/>
        </authorList>
    </citation>
    <scope>NUCLEOTIDE SEQUENCE [LARGE SCALE GENOMIC DNA]</scope>
    <source>
        <strain evidence="2 3">DSM 23960</strain>
    </source>
</reference>
<protein>
    <submittedName>
        <fullName evidence="2">Dihydrofolate reductase</fullName>
    </submittedName>
</protein>
<organism evidence="2 3">
    <name type="scientific">Brevundimonas lenta</name>
    <dbReference type="NCBI Taxonomy" id="424796"/>
    <lineage>
        <taxon>Bacteria</taxon>
        <taxon>Pseudomonadati</taxon>
        <taxon>Pseudomonadota</taxon>
        <taxon>Alphaproteobacteria</taxon>
        <taxon>Caulobacterales</taxon>
        <taxon>Caulobacteraceae</taxon>
        <taxon>Brevundimonas</taxon>
    </lineage>
</organism>
<dbReference type="GO" id="GO:0009231">
    <property type="term" value="P:riboflavin biosynthetic process"/>
    <property type="evidence" value="ECO:0007669"/>
    <property type="project" value="InterPro"/>
</dbReference>